<evidence type="ECO:0000256" key="1">
    <source>
        <dbReference type="SAM" id="MobiDB-lite"/>
    </source>
</evidence>
<dbReference type="EMBL" id="HACG01030271">
    <property type="protein sequence ID" value="CEK77136.1"/>
    <property type="molecule type" value="Transcribed_RNA"/>
</dbReference>
<feature type="chain" id="PRO_5002111167" evidence="2">
    <location>
        <begin position="27"/>
        <end position="112"/>
    </location>
</feature>
<sequence>MQITQVKLSVLFTAICLIMNTELSVSTKVNFGSGESAQNLDKSYTSNMYGLNSRYKRMSEFGNVVHGNHPILSPSDKSYKDDYSETGSILIKSPSTPRDKYNVSDNVDNYVR</sequence>
<gene>
    <name evidence="3" type="primary">ORF103178</name>
</gene>
<keyword evidence="2" id="KW-0732">Signal</keyword>
<proteinExistence type="predicted"/>
<reference evidence="3" key="1">
    <citation type="submission" date="2014-12" db="EMBL/GenBank/DDBJ databases">
        <title>Insight into the proteome of Arion vulgaris.</title>
        <authorList>
            <person name="Aradska J."/>
            <person name="Bulat T."/>
            <person name="Smidak R."/>
            <person name="Sarate P."/>
            <person name="Gangsoo J."/>
            <person name="Sialana F."/>
            <person name="Bilban M."/>
            <person name="Lubec G."/>
        </authorList>
    </citation>
    <scope>NUCLEOTIDE SEQUENCE</scope>
    <source>
        <tissue evidence="3">Skin</tissue>
    </source>
</reference>
<organism evidence="3">
    <name type="scientific">Arion vulgaris</name>
    <dbReference type="NCBI Taxonomy" id="1028688"/>
    <lineage>
        <taxon>Eukaryota</taxon>
        <taxon>Metazoa</taxon>
        <taxon>Spiralia</taxon>
        <taxon>Lophotrochozoa</taxon>
        <taxon>Mollusca</taxon>
        <taxon>Gastropoda</taxon>
        <taxon>Heterobranchia</taxon>
        <taxon>Euthyneura</taxon>
        <taxon>Panpulmonata</taxon>
        <taxon>Eupulmonata</taxon>
        <taxon>Stylommatophora</taxon>
        <taxon>Helicina</taxon>
        <taxon>Arionoidea</taxon>
        <taxon>Arionidae</taxon>
        <taxon>Arion</taxon>
    </lineage>
</organism>
<name>A0A0B7AAT4_9EUPU</name>
<accession>A0A0B7AAT4</accession>
<feature type="compositionally biased region" description="Polar residues" evidence="1">
    <location>
        <begin position="103"/>
        <end position="112"/>
    </location>
</feature>
<feature type="signal peptide" evidence="2">
    <location>
        <begin position="1"/>
        <end position="26"/>
    </location>
</feature>
<evidence type="ECO:0000256" key="2">
    <source>
        <dbReference type="SAM" id="SignalP"/>
    </source>
</evidence>
<dbReference type="AlphaFoldDB" id="A0A0B7AAT4"/>
<feature type="non-terminal residue" evidence="3">
    <location>
        <position position="112"/>
    </location>
</feature>
<evidence type="ECO:0000313" key="3">
    <source>
        <dbReference type="EMBL" id="CEK77136.1"/>
    </source>
</evidence>
<feature type="region of interest" description="Disordered" evidence="1">
    <location>
        <begin position="88"/>
        <end position="112"/>
    </location>
</feature>
<protein>
    <submittedName>
        <fullName evidence="3">Uncharacterized protein</fullName>
    </submittedName>
</protein>